<dbReference type="Proteomes" id="UP000267164">
    <property type="component" value="Chromosome"/>
</dbReference>
<dbReference type="RefSeq" id="WP_120738737.1">
    <property type="nucleotide sequence ID" value="NZ_CP032568.1"/>
</dbReference>
<sequence length="74" mass="8320">MIGTLLSLPVLPLKAVVALARVIADEADRQLYSPAAIRRELDELQRRRAAGELDEDAYRQAEQQVLNRALHRGK</sequence>
<dbReference type="Pfam" id="PF05120">
    <property type="entry name" value="GvpG"/>
    <property type="match status" value="1"/>
</dbReference>
<protein>
    <submittedName>
        <fullName evidence="1">Gas vesicle protein</fullName>
    </submittedName>
</protein>
<dbReference type="OrthoDB" id="3541554at2"/>
<dbReference type="InterPro" id="IPR007804">
    <property type="entry name" value="GvpG"/>
</dbReference>
<keyword evidence="2" id="KW-1185">Reference proteome</keyword>
<gene>
    <name evidence="1" type="ORF">D7D52_20545</name>
</gene>
<reference evidence="1 2" key="1">
    <citation type="submission" date="2018-09" db="EMBL/GenBank/DDBJ databases">
        <title>Nocardia yunnanensis sp. nov., an actinomycete isolated from a soil sample.</title>
        <authorList>
            <person name="Zhang J."/>
        </authorList>
    </citation>
    <scope>NUCLEOTIDE SEQUENCE [LARGE SCALE GENOMIC DNA]</scope>
    <source>
        <strain evidence="1 2">CFHS0054</strain>
    </source>
</reference>
<accession>A0A386ZE77</accession>
<evidence type="ECO:0000313" key="2">
    <source>
        <dbReference type="Proteomes" id="UP000267164"/>
    </source>
</evidence>
<dbReference type="EMBL" id="CP032568">
    <property type="protein sequence ID" value="AYF75836.1"/>
    <property type="molecule type" value="Genomic_DNA"/>
</dbReference>
<dbReference type="KEGG" id="nyu:D7D52_20545"/>
<organism evidence="1 2">
    <name type="scientific">Nocardia yunnanensis</name>
    <dbReference type="NCBI Taxonomy" id="2382165"/>
    <lineage>
        <taxon>Bacteria</taxon>
        <taxon>Bacillati</taxon>
        <taxon>Actinomycetota</taxon>
        <taxon>Actinomycetes</taxon>
        <taxon>Mycobacteriales</taxon>
        <taxon>Nocardiaceae</taxon>
        <taxon>Nocardia</taxon>
    </lineage>
</organism>
<evidence type="ECO:0000313" key="1">
    <source>
        <dbReference type="EMBL" id="AYF75836.1"/>
    </source>
</evidence>
<dbReference type="AlphaFoldDB" id="A0A386ZE77"/>
<name>A0A386ZE77_9NOCA</name>
<proteinExistence type="predicted"/>